<feature type="non-terminal residue" evidence="4">
    <location>
        <position position="91"/>
    </location>
</feature>
<evidence type="ECO:0000313" key="5">
    <source>
        <dbReference type="Proteomes" id="UP001201163"/>
    </source>
</evidence>
<comment type="similarity">
    <text evidence="1">Belongs to the SWI5/SAE3 family.</text>
</comment>
<keyword evidence="3" id="KW-0234">DNA repair</keyword>
<comment type="caution">
    <text evidence="4">The sequence shown here is derived from an EMBL/GenBank/DDBJ whole genome shotgun (WGS) entry which is preliminary data.</text>
</comment>
<reference evidence="4" key="1">
    <citation type="submission" date="2022-01" db="EMBL/GenBank/DDBJ databases">
        <title>Comparative genomics reveals a dynamic genome evolution in the ectomycorrhizal milk-cap (Lactarius) mushrooms.</title>
        <authorList>
            <consortium name="DOE Joint Genome Institute"/>
            <person name="Lebreton A."/>
            <person name="Tang N."/>
            <person name="Kuo A."/>
            <person name="LaButti K."/>
            <person name="Drula E."/>
            <person name="Barry K."/>
            <person name="Clum A."/>
            <person name="Lipzen A."/>
            <person name="Mousain D."/>
            <person name="Ng V."/>
            <person name="Wang R."/>
            <person name="Wang X."/>
            <person name="Dai Y."/>
            <person name="Henrissat B."/>
            <person name="Grigoriev I.V."/>
            <person name="Guerin-Laguette A."/>
            <person name="Yu F."/>
            <person name="Martin F.M."/>
        </authorList>
    </citation>
    <scope>NUCLEOTIDE SEQUENCE</scope>
    <source>
        <strain evidence="4">QP</strain>
    </source>
</reference>
<sequence>ARILELESEIAELQKELGPGEDAQQIVSRHIKLLHRYNEAKDAAQIIIGKVRHLYTHAPSLRMSAYTIQLAAHKQTTIRQIHEDYGLTGDD</sequence>
<dbReference type="GO" id="GO:0032798">
    <property type="term" value="C:Swi5-Sfr1 complex"/>
    <property type="evidence" value="ECO:0007669"/>
    <property type="project" value="TreeGrafter"/>
</dbReference>
<protein>
    <submittedName>
        <fullName evidence="4">Uncharacterized protein</fullName>
    </submittedName>
</protein>
<evidence type="ECO:0000313" key="4">
    <source>
        <dbReference type="EMBL" id="KAH8977858.1"/>
    </source>
</evidence>
<evidence type="ECO:0000256" key="3">
    <source>
        <dbReference type="ARBA" id="ARBA00023204"/>
    </source>
</evidence>
<dbReference type="Pfam" id="PF07061">
    <property type="entry name" value="Swi5"/>
    <property type="match status" value="1"/>
</dbReference>
<dbReference type="GO" id="GO:0000709">
    <property type="term" value="P:meiotic joint molecule formation"/>
    <property type="evidence" value="ECO:0007669"/>
    <property type="project" value="TreeGrafter"/>
</dbReference>
<gene>
    <name evidence="4" type="ORF">EDB92DRAFT_1808142</name>
</gene>
<dbReference type="Gene3D" id="1.20.5.170">
    <property type="match status" value="1"/>
</dbReference>
<dbReference type="AlphaFoldDB" id="A0AAD4L3D3"/>
<proteinExistence type="inferred from homology"/>
<accession>A0AAD4L3D3</accession>
<dbReference type="GO" id="GO:0034974">
    <property type="term" value="C:Swi5-Swi2 complex"/>
    <property type="evidence" value="ECO:0007669"/>
    <property type="project" value="TreeGrafter"/>
</dbReference>
<evidence type="ECO:0000256" key="2">
    <source>
        <dbReference type="ARBA" id="ARBA00022763"/>
    </source>
</evidence>
<dbReference type="PANTHER" id="PTHR28529">
    <property type="entry name" value="DNA REPAIR PROTEIN SWI5 HOMOLOG"/>
    <property type="match status" value="1"/>
</dbReference>
<name>A0AAD4L3D3_9AGAM</name>
<dbReference type="PANTHER" id="PTHR28529:SF2">
    <property type="entry name" value="DNA REPAIR PROTEIN SWI5 HOMOLOG"/>
    <property type="match status" value="1"/>
</dbReference>
<dbReference type="GO" id="GO:0010772">
    <property type="term" value="P:meiotic DNA recombinase assembly involved in reciprocal meiotic recombination"/>
    <property type="evidence" value="ECO:0007669"/>
    <property type="project" value="TreeGrafter"/>
</dbReference>
<dbReference type="Proteomes" id="UP001201163">
    <property type="component" value="Unassembled WGS sequence"/>
</dbReference>
<organism evidence="4 5">
    <name type="scientific">Lactarius akahatsu</name>
    <dbReference type="NCBI Taxonomy" id="416441"/>
    <lineage>
        <taxon>Eukaryota</taxon>
        <taxon>Fungi</taxon>
        <taxon>Dikarya</taxon>
        <taxon>Basidiomycota</taxon>
        <taxon>Agaricomycotina</taxon>
        <taxon>Agaricomycetes</taxon>
        <taxon>Russulales</taxon>
        <taxon>Russulaceae</taxon>
        <taxon>Lactarius</taxon>
    </lineage>
</organism>
<keyword evidence="2" id="KW-0227">DNA damage</keyword>
<keyword evidence="5" id="KW-1185">Reference proteome</keyword>
<dbReference type="EMBL" id="JAKELL010000270">
    <property type="protein sequence ID" value="KAH8977858.1"/>
    <property type="molecule type" value="Genomic_DNA"/>
</dbReference>
<evidence type="ECO:0000256" key="1">
    <source>
        <dbReference type="ARBA" id="ARBA00008060"/>
    </source>
</evidence>
<dbReference type="InterPro" id="IPR010760">
    <property type="entry name" value="DNA-repair_Swi5"/>
</dbReference>